<dbReference type="OrthoDB" id="9780109at2"/>
<keyword evidence="4 6" id="KW-1133">Transmembrane helix</keyword>
<evidence type="ECO:0000256" key="6">
    <source>
        <dbReference type="RuleBase" id="RU363041"/>
    </source>
</evidence>
<name>A0A364KA07_9BACL</name>
<dbReference type="Proteomes" id="UP000251213">
    <property type="component" value="Unassembled WGS sequence"/>
</dbReference>
<reference evidence="7 8" key="1">
    <citation type="submission" date="2018-06" db="EMBL/GenBank/DDBJ databases">
        <title>Thermoflavimicrobium daqus sp. nov., a thermophilic microbe isolated from Moutai-flavour Daqu.</title>
        <authorList>
            <person name="Wang X."/>
            <person name="Zhou H."/>
        </authorList>
    </citation>
    <scope>NUCLEOTIDE SEQUENCE [LARGE SCALE GENOMIC DNA]</scope>
    <source>
        <strain evidence="7 8">FBKL4.011</strain>
    </source>
</reference>
<protein>
    <recommendedName>
        <fullName evidence="6">Probable membrane transporter protein</fullName>
    </recommendedName>
</protein>
<reference evidence="7 8" key="2">
    <citation type="submission" date="2018-06" db="EMBL/GenBank/DDBJ databases">
        <authorList>
            <person name="Zhirakovskaya E."/>
        </authorList>
    </citation>
    <scope>NUCLEOTIDE SEQUENCE [LARGE SCALE GENOMIC DNA]</scope>
    <source>
        <strain evidence="7 8">FBKL4.011</strain>
    </source>
</reference>
<evidence type="ECO:0000256" key="3">
    <source>
        <dbReference type="ARBA" id="ARBA00022692"/>
    </source>
</evidence>
<dbReference type="InterPro" id="IPR051598">
    <property type="entry name" value="TSUP/Inactive_protease-like"/>
</dbReference>
<evidence type="ECO:0000256" key="4">
    <source>
        <dbReference type="ARBA" id="ARBA00022989"/>
    </source>
</evidence>
<dbReference type="PANTHER" id="PTHR43701">
    <property type="entry name" value="MEMBRANE TRANSPORTER PROTEIN MJ0441-RELATED"/>
    <property type="match status" value="1"/>
</dbReference>
<feature type="transmembrane region" description="Helical" evidence="6">
    <location>
        <begin position="81"/>
        <end position="99"/>
    </location>
</feature>
<evidence type="ECO:0000313" key="8">
    <source>
        <dbReference type="Proteomes" id="UP000251213"/>
    </source>
</evidence>
<comment type="subcellular location">
    <subcellularLocation>
        <location evidence="6">Cell membrane</location>
        <topology evidence="6">Multi-pass membrane protein</topology>
    </subcellularLocation>
    <subcellularLocation>
        <location evidence="1">Membrane</location>
        <topology evidence="1">Multi-pass membrane protein</topology>
    </subcellularLocation>
</comment>
<evidence type="ECO:0000256" key="1">
    <source>
        <dbReference type="ARBA" id="ARBA00004141"/>
    </source>
</evidence>
<sequence length="273" mass="29583">MFWLLLVIVGLAAGTFGSLIGLGGGIIIVPSLMFIGQIFPEFSNITPSIAVGTSLLLVVLTSLSSTLFFAKQKRVDFQSGWLYFLGSGPGSILGAYFTRYFKADSFFIAFGLFMIVISIILTIKDRLPVKRIHWDVSRTFVDGFGQKYEYGYHRVMVVTISFFIGMLSSLFGIGGGSLLVPVMIILFAYPPHVATATSMFIILLSSSVGSITHLIQGNVHFLAALLLAPGAWLGGKAGAWISSKLSGKGLLIVFRVSLILMAIRMILNGFHII</sequence>
<gene>
    <name evidence="7" type="ORF">DL897_03165</name>
</gene>
<keyword evidence="8" id="KW-1185">Reference proteome</keyword>
<dbReference type="PANTHER" id="PTHR43701:SF2">
    <property type="entry name" value="MEMBRANE TRANSPORTER PROTEIN YJNA-RELATED"/>
    <property type="match status" value="1"/>
</dbReference>
<feature type="transmembrane region" description="Helical" evidence="6">
    <location>
        <begin position="249"/>
        <end position="267"/>
    </location>
</feature>
<dbReference type="GO" id="GO:0005886">
    <property type="term" value="C:plasma membrane"/>
    <property type="evidence" value="ECO:0007669"/>
    <property type="project" value="UniProtKB-SubCell"/>
</dbReference>
<dbReference type="Pfam" id="PF01925">
    <property type="entry name" value="TauE"/>
    <property type="match status" value="1"/>
</dbReference>
<proteinExistence type="inferred from homology"/>
<feature type="transmembrane region" description="Helical" evidence="6">
    <location>
        <begin position="194"/>
        <end position="215"/>
    </location>
</feature>
<feature type="transmembrane region" description="Helical" evidence="6">
    <location>
        <begin position="105"/>
        <end position="123"/>
    </location>
</feature>
<keyword evidence="6" id="KW-1003">Cell membrane</keyword>
<dbReference type="EMBL" id="QJKK01000001">
    <property type="protein sequence ID" value="RAL27137.1"/>
    <property type="molecule type" value="Genomic_DNA"/>
</dbReference>
<comment type="caution">
    <text evidence="7">The sequence shown here is derived from an EMBL/GenBank/DDBJ whole genome shotgun (WGS) entry which is preliminary data.</text>
</comment>
<evidence type="ECO:0000313" key="7">
    <source>
        <dbReference type="EMBL" id="RAL27137.1"/>
    </source>
</evidence>
<evidence type="ECO:0000256" key="5">
    <source>
        <dbReference type="ARBA" id="ARBA00023136"/>
    </source>
</evidence>
<keyword evidence="5 6" id="KW-0472">Membrane</keyword>
<feature type="transmembrane region" description="Helical" evidence="6">
    <location>
        <begin position="222"/>
        <end position="243"/>
    </location>
</feature>
<comment type="similarity">
    <text evidence="2 6">Belongs to the 4-toluene sulfonate uptake permease (TSUP) (TC 2.A.102) family.</text>
</comment>
<accession>A0A364KA07</accession>
<dbReference type="AlphaFoldDB" id="A0A364KA07"/>
<keyword evidence="3 6" id="KW-0812">Transmembrane</keyword>
<organism evidence="7 8">
    <name type="scientific">Thermoflavimicrobium daqui</name>
    <dbReference type="NCBI Taxonomy" id="2137476"/>
    <lineage>
        <taxon>Bacteria</taxon>
        <taxon>Bacillati</taxon>
        <taxon>Bacillota</taxon>
        <taxon>Bacilli</taxon>
        <taxon>Bacillales</taxon>
        <taxon>Thermoactinomycetaceae</taxon>
        <taxon>Thermoflavimicrobium</taxon>
    </lineage>
</organism>
<evidence type="ECO:0000256" key="2">
    <source>
        <dbReference type="ARBA" id="ARBA00009142"/>
    </source>
</evidence>
<dbReference type="InterPro" id="IPR002781">
    <property type="entry name" value="TM_pro_TauE-like"/>
</dbReference>
<feature type="transmembrane region" description="Helical" evidence="6">
    <location>
        <begin position="155"/>
        <end position="188"/>
    </location>
</feature>
<feature type="transmembrane region" description="Helical" evidence="6">
    <location>
        <begin position="49"/>
        <end position="69"/>
    </location>
</feature>